<dbReference type="SUPFAM" id="SSF52374">
    <property type="entry name" value="Nucleotidylyl transferase"/>
    <property type="match status" value="1"/>
</dbReference>
<feature type="compositionally biased region" description="Low complexity" evidence="1">
    <location>
        <begin position="188"/>
        <end position="198"/>
    </location>
</feature>
<evidence type="ECO:0000313" key="3">
    <source>
        <dbReference type="EMBL" id="KAK2080609.1"/>
    </source>
</evidence>
<feature type="compositionally biased region" description="Basic residues" evidence="1">
    <location>
        <begin position="199"/>
        <end position="211"/>
    </location>
</feature>
<dbReference type="GO" id="GO:0009435">
    <property type="term" value="P:NAD+ biosynthetic process"/>
    <property type="evidence" value="ECO:0007669"/>
    <property type="project" value="TreeGrafter"/>
</dbReference>
<dbReference type="GO" id="GO:0000309">
    <property type="term" value="F:nicotinamide-nucleotide adenylyltransferase activity"/>
    <property type="evidence" value="ECO:0007669"/>
    <property type="project" value="TreeGrafter"/>
</dbReference>
<feature type="region of interest" description="Disordered" evidence="1">
    <location>
        <begin position="188"/>
        <end position="245"/>
    </location>
</feature>
<comment type="caution">
    <text evidence="3">The sequence shown here is derived from an EMBL/GenBank/DDBJ whole genome shotgun (WGS) entry which is preliminary data.</text>
</comment>
<dbReference type="Proteomes" id="UP001255856">
    <property type="component" value="Unassembled WGS sequence"/>
</dbReference>
<dbReference type="PANTHER" id="PTHR12039">
    <property type="entry name" value="NICOTINAMIDE MONONUCLEOTIDE ADENYLYLTRANSFERASE"/>
    <property type="match status" value="1"/>
</dbReference>
<organism evidence="3 4">
    <name type="scientific">Prototheca wickerhamii</name>
    <dbReference type="NCBI Taxonomy" id="3111"/>
    <lineage>
        <taxon>Eukaryota</taxon>
        <taxon>Viridiplantae</taxon>
        <taxon>Chlorophyta</taxon>
        <taxon>core chlorophytes</taxon>
        <taxon>Trebouxiophyceae</taxon>
        <taxon>Chlorellales</taxon>
        <taxon>Chlorellaceae</taxon>
        <taxon>Prototheca</taxon>
    </lineage>
</organism>
<dbReference type="GO" id="GO:0004515">
    <property type="term" value="F:nicotinate-nucleotide adenylyltransferase activity"/>
    <property type="evidence" value="ECO:0007669"/>
    <property type="project" value="TreeGrafter"/>
</dbReference>
<evidence type="ECO:0000256" key="2">
    <source>
        <dbReference type="SAM" id="SignalP"/>
    </source>
</evidence>
<feature type="region of interest" description="Disordered" evidence="1">
    <location>
        <begin position="141"/>
        <end position="164"/>
    </location>
</feature>
<keyword evidence="2" id="KW-0732">Signal</keyword>
<feature type="compositionally biased region" description="Low complexity" evidence="1">
    <location>
        <begin position="155"/>
        <end position="164"/>
    </location>
</feature>
<protein>
    <submittedName>
        <fullName evidence="3">Uncharacterized protein</fullName>
    </submittedName>
</protein>
<sequence length="245" mass="25378">MGGLAAGGGLALLGLGTAVSLAEAEPAGPIDPWDRALGYWESTKKALGAGTSCSPATRSRRGGYDVMGGYLSPVSDAYWKQALAPGAERVALARAAAADSDFIMVDAWEAAQPRYTRTLVVLQRVATELARLFEAPEVDVAGGYMDPRHPGTPQRPRLPAEAAPAPAPRSVLVCGADVLEVHGRPAAVAAGPAGAAAGRARRRLHQPRRRGDRAAAGAAGDAAERASGQHHRSSRNPFPTRSARP</sequence>
<gene>
    <name evidence="3" type="ORF">QBZ16_000463</name>
</gene>
<dbReference type="AlphaFoldDB" id="A0AAD9MIR6"/>
<dbReference type="InterPro" id="IPR051182">
    <property type="entry name" value="Euk_NMN_adenylyltrnsfrase"/>
</dbReference>
<evidence type="ECO:0000313" key="4">
    <source>
        <dbReference type="Proteomes" id="UP001255856"/>
    </source>
</evidence>
<keyword evidence="4" id="KW-1185">Reference proteome</keyword>
<feature type="signal peptide" evidence="2">
    <location>
        <begin position="1"/>
        <end position="24"/>
    </location>
</feature>
<reference evidence="3" key="1">
    <citation type="submission" date="2021-01" db="EMBL/GenBank/DDBJ databases">
        <authorList>
            <person name="Eckstrom K.M.E."/>
        </authorList>
    </citation>
    <scope>NUCLEOTIDE SEQUENCE</scope>
    <source>
        <strain evidence="3">UVCC 0001</strain>
    </source>
</reference>
<name>A0AAD9MIR6_PROWI</name>
<evidence type="ECO:0000256" key="1">
    <source>
        <dbReference type="SAM" id="MobiDB-lite"/>
    </source>
</evidence>
<dbReference type="InterPro" id="IPR014729">
    <property type="entry name" value="Rossmann-like_a/b/a_fold"/>
</dbReference>
<dbReference type="Gene3D" id="3.40.50.620">
    <property type="entry name" value="HUPs"/>
    <property type="match status" value="1"/>
</dbReference>
<dbReference type="EMBL" id="JASFZW010000001">
    <property type="protein sequence ID" value="KAK2080609.1"/>
    <property type="molecule type" value="Genomic_DNA"/>
</dbReference>
<feature type="chain" id="PRO_5041997391" evidence="2">
    <location>
        <begin position="25"/>
        <end position="245"/>
    </location>
</feature>
<dbReference type="PANTHER" id="PTHR12039:SF0">
    <property type="entry name" value="NICOTINAMIDE-NUCLEOTIDE ADENYLYLTRANSFERASE"/>
    <property type="match status" value="1"/>
</dbReference>
<accession>A0AAD9MIR6</accession>
<proteinExistence type="predicted"/>